<dbReference type="Pfam" id="PF02825">
    <property type="entry name" value="WWE"/>
    <property type="match status" value="1"/>
</dbReference>
<dbReference type="Gene3D" id="3.30.720.50">
    <property type="match status" value="1"/>
</dbReference>
<dbReference type="SUPFAM" id="SSF117839">
    <property type="entry name" value="WWE domain"/>
    <property type="match status" value="1"/>
</dbReference>
<dbReference type="GeneTree" id="ENSGT00940000155368"/>
<name>A0A8C4YFX7_9SAUR</name>
<keyword evidence="4" id="KW-0520">NAD</keyword>
<comment type="subcellular location">
    <subcellularLocation>
        <location evidence="1">Nucleus</location>
    </subcellularLocation>
</comment>
<dbReference type="PROSITE" id="PS50918">
    <property type="entry name" value="WWE"/>
    <property type="match status" value="1"/>
</dbReference>
<dbReference type="InterPro" id="IPR037197">
    <property type="entry name" value="WWE_dom_sf"/>
</dbReference>
<proteinExistence type="inferred from homology"/>
<keyword evidence="9" id="KW-1185">Reference proteome</keyword>
<dbReference type="RefSeq" id="XP_030402157.1">
    <property type="nucleotide sequence ID" value="XM_030546297.1"/>
</dbReference>
<protein>
    <recommendedName>
        <fullName evidence="4">Poly [ADP-ribose] polymerase</fullName>
        <shortName evidence="4">PARP</shortName>
        <ecNumber evidence="4">2.4.2.-</ecNumber>
    </recommendedName>
</protein>
<gene>
    <name evidence="8" type="primary">LOC115642640</name>
</gene>
<dbReference type="AlphaFoldDB" id="A0A8C4YFX7"/>
<dbReference type="SUPFAM" id="SSF56399">
    <property type="entry name" value="ADP-ribosylation"/>
    <property type="match status" value="1"/>
</dbReference>
<keyword evidence="4" id="KW-0808">Transferase</keyword>
<feature type="domain" description="WWE" evidence="6">
    <location>
        <begin position="218"/>
        <end position="293"/>
    </location>
</feature>
<feature type="compositionally biased region" description="Low complexity" evidence="5">
    <location>
        <begin position="7"/>
        <end position="16"/>
    </location>
</feature>
<sequence>MAAGSDAPAALPPARLARLKRSRRSASHLPVALRTKALAQLLHHHSPEPGSTTTTTAPGLPSPAPAPPAGDPNGDRVELALWEAEAAPEPAPEAGPGCEELTLDHLLEIVAQLEYHTHPEDGVEICPLFLLGCCFSGACCPQHHTLLPYHWQLWQTASLPPGWLSVGPEAHETLERLYSDPERTLVRASYRGVAFDIDLVAMQVRNSPSFTRVRRLGTSPAPGAPFGTSHVYYWRALGGWQPYSQPFTQSIEAALRRGQEEALCSTAKHSYQLNLRAGYQRNLATGTVRPLRARPAFRAPALLLPELRTLSGSLYLGPPPAPGPPLAQPYPETWVPLTPEQDWHQAPVAVEERGYRLIYGLFHKSLPESRYRLERVWRVQNPFLWDKYKRKQSHMSRQMSPEQRLRNERHLFHGTSAGAVPAICKHNLDPRLSGKHAALYGQGSYFARRASYSHRYAPPAEAGLRHVFLCKVLVGRSALGQPALRRPPALDPGDPASDLYDSCVDSLSDPQIYVVFDNDQCYPYFLLQYRELEEVVTVD</sequence>
<evidence type="ECO:0000256" key="3">
    <source>
        <dbReference type="ARBA" id="ARBA00024347"/>
    </source>
</evidence>
<feature type="compositionally biased region" description="Basic residues" evidence="5">
    <location>
        <begin position="17"/>
        <end position="26"/>
    </location>
</feature>
<evidence type="ECO:0000256" key="4">
    <source>
        <dbReference type="RuleBase" id="RU362114"/>
    </source>
</evidence>
<dbReference type="GO" id="GO:0003950">
    <property type="term" value="F:NAD+ poly-ADP-ribosyltransferase activity"/>
    <property type="evidence" value="ECO:0007669"/>
    <property type="project" value="UniProtKB-UniRule"/>
</dbReference>
<feature type="compositionally biased region" description="Pro residues" evidence="5">
    <location>
        <begin position="60"/>
        <end position="70"/>
    </location>
</feature>
<dbReference type="PANTHER" id="PTHR45740:SF7">
    <property type="entry name" value="PROTEIN MONO-ADP-RIBOSYLTRANSFERASE TIPARP"/>
    <property type="match status" value="1"/>
</dbReference>
<dbReference type="GeneID" id="115642640"/>
<dbReference type="Proteomes" id="UP000694390">
    <property type="component" value="Unassembled WGS sequence"/>
</dbReference>
<dbReference type="Pfam" id="PF00644">
    <property type="entry name" value="PARP"/>
    <property type="match status" value="1"/>
</dbReference>
<dbReference type="CDD" id="cd01439">
    <property type="entry name" value="TCCD_inducible_PARP_like"/>
    <property type="match status" value="1"/>
</dbReference>
<feature type="region of interest" description="Disordered" evidence="5">
    <location>
        <begin position="1"/>
        <end position="30"/>
    </location>
</feature>
<feature type="compositionally biased region" description="Low complexity" evidence="5">
    <location>
        <begin position="48"/>
        <end position="59"/>
    </location>
</feature>
<dbReference type="OrthoDB" id="6133115at2759"/>
<feature type="domain" description="PARP catalytic" evidence="7">
    <location>
        <begin position="330"/>
        <end position="539"/>
    </location>
</feature>
<dbReference type="InterPro" id="IPR012317">
    <property type="entry name" value="Poly(ADP-ribose)pol_cat_dom"/>
</dbReference>
<reference evidence="8" key="2">
    <citation type="submission" date="2025-09" db="UniProtKB">
        <authorList>
            <consortium name="Ensembl"/>
        </authorList>
    </citation>
    <scope>IDENTIFICATION</scope>
</reference>
<dbReference type="PANTHER" id="PTHR45740">
    <property type="entry name" value="POLY [ADP-RIBOSE] POLYMERASE"/>
    <property type="match status" value="1"/>
</dbReference>
<dbReference type="Ensembl" id="ENSGEVT00005025845.1">
    <property type="protein sequence ID" value="ENSGEVP00005024576.1"/>
    <property type="gene ID" value="ENSGEVG00005017460.1"/>
</dbReference>
<dbReference type="InterPro" id="IPR051712">
    <property type="entry name" value="ARTD-AVP"/>
</dbReference>
<evidence type="ECO:0000256" key="1">
    <source>
        <dbReference type="ARBA" id="ARBA00004123"/>
    </source>
</evidence>
<keyword evidence="4" id="KW-0328">Glycosyltransferase</keyword>
<dbReference type="GO" id="GO:0005634">
    <property type="term" value="C:nucleus"/>
    <property type="evidence" value="ECO:0007669"/>
    <property type="project" value="UniProtKB-SubCell"/>
</dbReference>
<dbReference type="EC" id="2.4.2.-" evidence="4"/>
<organism evidence="8 9">
    <name type="scientific">Gopherus evgoodei</name>
    <name type="common">Goodes thornscrub tortoise</name>
    <dbReference type="NCBI Taxonomy" id="1825980"/>
    <lineage>
        <taxon>Eukaryota</taxon>
        <taxon>Metazoa</taxon>
        <taxon>Chordata</taxon>
        <taxon>Craniata</taxon>
        <taxon>Vertebrata</taxon>
        <taxon>Euteleostomi</taxon>
        <taxon>Archelosauria</taxon>
        <taxon>Testudinata</taxon>
        <taxon>Testudines</taxon>
        <taxon>Cryptodira</taxon>
        <taxon>Durocryptodira</taxon>
        <taxon>Testudinoidea</taxon>
        <taxon>Testudinidae</taxon>
        <taxon>Gopherus</taxon>
    </lineage>
</organism>
<evidence type="ECO:0000259" key="6">
    <source>
        <dbReference type="PROSITE" id="PS50918"/>
    </source>
</evidence>
<accession>A0A8C4YFX7</accession>
<evidence type="ECO:0000313" key="8">
    <source>
        <dbReference type="Ensembl" id="ENSGEVP00005024576.1"/>
    </source>
</evidence>
<comment type="similarity">
    <text evidence="3">Belongs to the ARTD/PARP family.</text>
</comment>
<evidence type="ECO:0000313" key="9">
    <source>
        <dbReference type="Proteomes" id="UP000694390"/>
    </source>
</evidence>
<dbReference type="InterPro" id="IPR004170">
    <property type="entry name" value="WWE_dom"/>
</dbReference>
<keyword evidence="2" id="KW-0539">Nucleus</keyword>
<reference evidence="8" key="1">
    <citation type="submission" date="2025-08" db="UniProtKB">
        <authorList>
            <consortium name="Ensembl"/>
        </authorList>
    </citation>
    <scope>IDENTIFICATION</scope>
</reference>
<dbReference type="Gene3D" id="3.90.228.10">
    <property type="match status" value="1"/>
</dbReference>
<evidence type="ECO:0000256" key="5">
    <source>
        <dbReference type="SAM" id="MobiDB-lite"/>
    </source>
</evidence>
<feature type="region of interest" description="Disordered" evidence="5">
    <location>
        <begin position="44"/>
        <end position="75"/>
    </location>
</feature>
<evidence type="ECO:0000256" key="2">
    <source>
        <dbReference type="ARBA" id="ARBA00023242"/>
    </source>
</evidence>
<dbReference type="PROSITE" id="PS51059">
    <property type="entry name" value="PARP_CATALYTIC"/>
    <property type="match status" value="1"/>
</dbReference>
<evidence type="ECO:0000259" key="7">
    <source>
        <dbReference type="PROSITE" id="PS51059"/>
    </source>
</evidence>
<dbReference type="GO" id="GO:1990404">
    <property type="term" value="F:NAD+-protein mono-ADP-ribosyltransferase activity"/>
    <property type="evidence" value="ECO:0007669"/>
    <property type="project" value="TreeGrafter"/>
</dbReference>